<sequence length="101" mass="11954">MGRSLEGNREKSDGGEMKFEERKKIVDAIQWTGKNILDIKDEYFGKDCSIRECDNALLIHDINSTILYAIPLGWWITREKLEGKLKYYDPYTFRKTYIQIK</sequence>
<dbReference type="EMBL" id="MT143115">
    <property type="protein sequence ID" value="QJA93012.1"/>
    <property type="molecule type" value="Genomic_DNA"/>
</dbReference>
<reference evidence="1" key="1">
    <citation type="submission" date="2020-03" db="EMBL/GenBank/DDBJ databases">
        <title>The deep terrestrial virosphere.</title>
        <authorList>
            <person name="Holmfeldt K."/>
            <person name="Nilsson E."/>
            <person name="Simone D."/>
            <person name="Lopez-Fernandez M."/>
            <person name="Wu X."/>
            <person name="de Brujin I."/>
            <person name="Lundin D."/>
            <person name="Andersson A."/>
            <person name="Bertilsson S."/>
            <person name="Dopson M."/>
        </authorList>
    </citation>
    <scope>NUCLEOTIDE SEQUENCE</scope>
    <source>
        <strain evidence="1">MM415B04390</strain>
    </source>
</reference>
<accession>A0A6M3LH85</accession>
<evidence type="ECO:0000313" key="1">
    <source>
        <dbReference type="EMBL" id="QJA93012.1"/>
    </source>
</evidence>
<protein>
    <submittedName>
        <fullName evidence="1">Uncharacterized protein</fullName>
    </submittedName>
</protein>
<dbReference type="AlphaFoldDB" id="A0A6M3LH85"/>
<proteinExistence type="predicted"/>
<name>A0A6M3LH85_9ZZZZ</name>
<organism evidence="1">
    <name type="scientific">viral metagenome</name>
    <dbReference type="NCBI Taxonomy" id="1070528"/>
    <lineage>
        <taxon>unclassified sequences</taxon>
        <taxon>metagenomes</taxon>
        <taxon>organismal metagenomes</taxon>
    </lineage>
</organism>
<gene>
    <name evidence="1" type="ORF">MM415B04390_0008</name>
</gene>